<feature type="compositionally biased region" description="Basic and acidic residues" evidence="1">
    <location>
        <begin position="93"/>
        <end position="104"/>
    </location>
</feature>
<feature type="region of interest" description="Disordered" evidence="1">
    <location>
        <begin position="91"/>
        <end position="110"/>
    </location>
</feature>
<keyword evidence="2" id="KW-0472">Membrane</keyword>
<proteinExistence type="predicted"/>
<evidence type="ECO:0000313" key="3">
    <source>
        <dbReference type="EMBL" id="PIS17556.1"/>
    </source>
</evidence>
<dbReference type="EMBL" id="PEZD01000001">
    <property type="protein sequence ID" value="PIS17556.1"/>
    <property type="molecule type" value="Genomic_DNA"/>
</dbReference>
<comment type="caution">
    <text evidence="3">The sequence shown here is derived from an EMBL/GenBank/DDBJ whole genome shotgun (WGS) entry which is preliminary data.</text>
</comment>
<reference evidence="4" key="1">
    <citation type="submission" date="2017-09" db="EMBL/GenBank/DDBJ databases">
        <title>Depth-based differentiation of microbial function through sediment-hosted aquifers and enrichment of novel symbionts in the deep terrestrial subsurface.</title>
        <authorList>
            <person name="Probst A.J."/>
            <person name="Ladd B."/>
            <person name="Jarett J.K."/>
            <person name="Geller-Mcgrath D.E."/>
            <person name="Sieber C.M.K."/>
            <person name="Emerson J.B."/>
            <person name="Anantharaman K."/>
            <person name="Thomas B.C."/>
            <person name="Malmstrom R."/>
            <person name="Stieglmeier M."/>
            <person name="Klingl A."/>
            <person name="Woyke T."/>
            <person name="Ryan C.M."/>
            <person name="Banfield J.F."/>
        </authorList>
    </citation>
    <scope>NUCLEOTIDE SEQUENCE [LARGE SCALE GENOMIC DNA]</scope>
</reference>
<dbReference type="AlphaFoldDB" id="A0A2H0WY07"/>
<dbReference type="Proteomes" id="UP000229675">
    <property type="component" value="Unassembled WGS sequence"/>
</dbReference>
<evidence type="ECO:0000256" key="2">
    <source>
        <dbReference type="SAM" id="Phobius"/>
    </source>
</evidence>
<name>A0A2H0WY07_9BACT</name>
<sequence length="110" mass="12393">MKNFPPAPARSKKERVIRTATKNETDAQIRRLVSPGKENRLGFLASLSFLGLFLFLFFLAISPYFIMGKSFKQNKKNKPFEAKGVKRGRVGKIVKEKGTKRGEISEGEMG</sequence>
<keyword evidence="2" id="KW-0812">Transmembrane</keyword>
<protein>
    <submittedName>
        <fullName evidence="3">Uncharacterized protein</fullName>
    </submittedName>
</protein>
<accession>A0A2H0WY07</accession>
<gene>
    <name evidence="3" type="ORF">COT59_00025</name>
</gene>
<evidence type="ECO:0000256" key="1">
    <source>
        <dbReference type="SAM" id="MobiDB-lite"/>
    </source>
</evidence>
<organism evidence="3 4">
    <name type="scientific">Candidatus Nealsonbacteria bacterium CG09_land_8_20_14_0_10_42_14</name>
    <dbReference type="NCBI Taxonomy" id="1974707"/>
    <lineage>
        <taxon>Bacteria</taxon>
        <taxon>Candidatus Nealsoniibacteriota</taxon>
    </lineage>
</organism>
<evidence type="ECO:0000313" key="4">
    <source>
        <dbReference type="Proteomes" id="UP000229675"/>
    </source>
</evidence>
<feature type="transmembrane region" description="Helical" evidence="2">
    <location>
        <begin position="41"/>
        <end position="66"/>
    </location>
</feature>
<keyword evidence="2" id="KW-1133">Transmembrane helix</keyword>